<keyword evidence="3" id="KW-1185">Reference proteome</keyword>
<evidence type="ECO:0000313" key="3">
    <source>
        <dbReference type="Proteomes" id="UP000249524"/>
    </source>
</evidence>
<feature type="transmembrane region" description="Helical" evidence="1">
    <location>
        <begin position="235"/>
        <end position="256"/>
    </location>
</feature>
<dbReference type="Pfam" id="PF09608">
    <property type="entry name" value="Alph_Pro_TM"/>
    <property type="match status" value="1"/>
</dbReference>
<dbReference type="RefSeq" id="WP_111276440.1">
    <property type="nucleotide sequence ID" value="NZ_QFYS01000005.1"/>
</dbReference>
<keyword evidence="1" id="KW-1133">Transmembrane helix</keyword>
<keyword evidence="1" id="KW-0812">Transmembrane</keyword>
<evidence type="ECO:0000313" key="2">
    <source>
        <dbReference type="EMBL" id="RAK64902.1"/>
    </source>
</evidence>
<organism evidence="2 3">
    <name type="scientific">Phenylobacterium kunshanense</name>
    <dbReference type="NCBI Taxonomy" id="1445034"/>
    <lineage>
        <taxon>Bacteria</taxon>
        <taxon>Pseudomonadati</taxon>
        <taxon>Pseudomonadota</taxon>
        <taxon>Alphaproteobacteria</taxon>
        <taxon>Caulobacterales</taxon>
        <taxon>Caulobacteraceae</taxon>
        <taxon>Phenylobacterium</taxon>
    </lineage>
</organism>
<dbReference type="OrthoDB" id="9815212at2"/>
<evidence type="ECO:0000256" key="1">
    <source>
        <dbReference type="SAM" id="Phobius"/>
    </source>
</evidence>
<evidence type="ECO:0008006" key="4">
    <source>
        <dbReference type="Google" id="ProtNLM"/>
    </source>
</evidence>
<reference evidence="2 3" key="1">
    <citation type="submission" date="2018-05" db="EMBL/GenBank/DDBJ databases">
        <authorList>
            <person name="Lanie J.A."/>
            <person name="Ng W.-L."/>
            <person name="Kazmierczak K.M."/>
            <person name="Andrzejewski T.M."/>
            <person name="Davidsen T.M."/>
            <person name="Wayne K.J."/>
            <person name="Tettelin H."/>
            <person name="Glass J.I."/>
            <person name="Rusch D."/>
            <person name="Podicherti R."/>
            <person name="Tsui H.-C.T."/>
            <person name="Winkler M.E."/>
        </authorList>
    </citation>
    <scope>NUCLEOTIDE SEQUENCE [LARGE SCALE GENOMIC DNA]</scope>
    <source>
        <strain evidence="2 3">BUT-10</strain>
    </source>
</reference>
<dbReference type="AlphaFoldDB" id="A0A328BC55"/>
<dbReference type="Proteomes" id="UP000249524">
    <property type="component" value="Unassembled WGS sequence"/>
</dbReference>
<comment type="caution">
    <text evidence="2">The sequence shown here is derived from an EMBL/GenBank/DDBJ whole genome shotgun (WGS) entry which is preliminary data.</text>
</comment>
<dbReference type="InterPro" id="IPR019088">
    <property type="entry name" value="CHP02186-rel_TM"/>
</dbReference>
<sequence length="259" mass="28465">MPLDLPAPNVIPPAGAPAVSAALTDTTVKVSSDFRGARIVLYGAVFDTKARPADVVVLVRGPEQPVRIARKQQVMGLWLNSRPVVFQGAPGFYRAASNRPLEEIATFSTLRRLGAGVDHLAINAPAEQRIETRYGVRDVVVSRLGPDYYDWRRAVVRLKEKSGLYHEDGRGVRFVDRGLFRAEIALPTGAPTGVYQADILLFQDGKPVSRRTRTLTVEKVGIERALYVWAHKRPWSYGLAAMAFALAAGWAASAAFRRD</sequence>
<proteinExistence type="predicted"/>
<accession>A0A328BC55</accession>
<protein>
    <recommendedName>
        <fullName evidence="4">TIGR02186 family protein</fullName>
    </recommendedName>
</protein>
<gene>
    <name evidence="2" type="ORF">DJ019_12900</name>
</gene>
<name>A0A328BC55_9CAUL</name>
<keyword evidence="1" id="KW-0472">Membrane</keyword>
<dbReference type="EMBL" id="QFYS01000005">
    <property type="protein sequence ID" value="RAK64902.1"/>
    <property type="molecule type" value="Genomic_DNA"/>
</dbReference>